<feature type="domain" description="DUF547" evidence="1">
    <location>
        <begin position="51"/>
        <end position="180"/>
    </location>
</feature>
<organism evidence="2">
    <name type="scientific">Hanusia phi</name>
    <dbReference type="NCBI Taxonomy" id="3032"/>
    <lineage>
        <taxon>Eukaryota</taxon>
        <taxon>Cryptophyceae</taxon>
        <taxon>Pyrenomonadales</taxon>
        <taxon>Geminigeraceae</taxon>
        <taxon>Hanusia</taxon>
    </lineage>
</organism>
<dbReference type="PANTHER" id="PTHR46361:SF3">
    <property type="entry name" value="ELECTRON CARRIER_ PROTEIN DISULFIDE OXIDOREDUCTASE"/>
    <property type="match status" value="1"/>
</dbReference>
<proteinExistence type="predicted"/>
<evidence type="ECO:0000259" key="1">
    <source>
        <dbReference type="Pfam" id="PF04784"/>
    </source>
</evidence>
<dbReference type="InterPro" id="IPR006869">
    <property type="entry name" value="DUF547"/>
</dbReference>
<dbReference type="Pfam" id="PF04784">
    <property type="entry name" value="DUF547"/>
    <property type="match status" value="1"/>
</dbReference>
<gene>
    <name evidence="2" type="ORF">HPHI1048_LOCUS10552</name>
</gene>
<dbReference type="PANTHER" id="PTHR46361">
    <property type="entry name" value="ELECTRON CARRIER/ PROTEIN DISULFIDE OXIDOREDUCTASE"/>
    <property type="match status" value="1"/>
</dbReference>
<evidence type="ECO:0000313" key="2">
    <source>
        <dbReference type="EMBL" id="CAD8484272.1"/>
    </source>
</evidence>
<sequence>MQKLVLDMFDKYLSDDGRGIRYESLARSRGFKEYVLQASNLRREGLLEDIASLAADERMAVFLNLYNSMVVHGTLAVPPGPSAADARGPFFSGKSGVNYNIGGQHFSLDDIEHAVLRGSPEWDARSFKKNDPRRIVTIPRSQFDPRIHFALNCGAKSCPPIKLYSADNLDKGLALATQAFCESEVQVDLLARSVRLSKILFWYCRDFSGKEEVDNIAMLRKLTLLLPPEIEPAVSLLRLLEAADAGEEVSVLFSEYDWSRNEEQS</sequence>
<reference evidence="2" key="1">
    <citation type="submission" date="2021-01" db="EMBL/GenBank/DDBJ databases">
        <authorList>
            <person name="Corre E."/>
            <person name="Pelletier E."/>
            <person name="Niang G."/>
            <person name="Scheremetjew M."/>
            <person name="Finn R."/>
            <person name="Kale V."/>
            <person name="Holt S."/>
            <person name="Cochrane G."/>
            <person name="Meng A."/>
            <person name="Brown T."/>
            <person name="Cohen L."/>
        </authorList>
    </citation>
    <scope>NUCLEOTIDE SEQUENCE</scope>
    <source>
        <strain evidence="2">CCMP325</strain>
    </source>
</reference>
<dbReference type="EMBL" id="HBEO01015553">
    <property type="protein sequence ID" value="CAD8484272.1"/>
    <property type="molecule type" value="Transcribed_RNA"/>
</dbReference>
<dbReference type="AlphaFoldDB" id="A0A7S0EGC4"/>
<name>A0A7S0EGC4_9CRYP</name>
<protein>
    <recommendedName>
        <fullName evidence="1">DUF547 domain-containing protein</fullName>
    </recommendedName>
</protein>
<accession>A0A7S0EGC4</accession>